<keyword evidence="2" id="KW-1185">Reference proteome</keyword>
<sequence>MRCIVHLSTPPSTTCVCLAMEQPAYYLWLLLGLLLPFLLKKLSRKRGGADGLCLPPGPWQLPVIGSLHHLAGSPLTYRVMADLARRLDAPLMYLKLGEVPVVVASSPEAAREIMRTHDAVFATRPCSPTVKIIVADGMGILFAPYGPLWRQLRKMCILELLSPRRVQKFRRVREEEVGRLLATISAEAEADHSVNISELISAAISDSATRSMLGDRFKRRDEFLQTLQEAVKLVAGFNLSDLFPSSWLAGFLSGTARLAQENHRKMFELMDYAIRQHQEGREGATTSAVEEGEDLVDVLLRIQKKGGLEVPLTMGTIKAVILDLFSAGSETSATTLQWAMSELMRCPRVMQKAQAEVRENLQGKSKVTEEDLDNLNYLRLVIKETLRLHPAAPLLLPREALEQRRILGYDIPKGAMVLVNAWAISRDPKHWEDPEEFKPERFESGTIDFKGTNFEYTPFGSGRRICPGMTFAQASMDIVLASLLYHFDWKLPHGAKPDEVDMTEEMGLTVHQMNNLYLHAKVCVPPV</sequence>
<reference evidence="1" key="2">
    <citation type="submission" date="2025-09" db="UniProtKB">
        <authorList>
            <consortium name="EnsemblPlants"/>
        </authorList>
    </citation>
    <scope>IDENTIFICATION</scope>
</reference>
<reference evidence="1" key="1">
    <citation type="submission" date="2021-05" db="EMBL/GenBank/DDBJ databases">
        <authorList>
            <person name="Scholz U."/>
            <person name="Mascher M."/>
            <person name="Fiebig A."/>
        </authorList>
    </citation>
    <scope>NUCLEOTIDE SEQUENCE [LARGE SCALE GENOMIC DNA]</scope>
</reference>
<evidence type="ECO:0000313" key="1">
    <source>
        <dbReference type="EnsemblPlants" id="AVESA.00010b.r2.7DG1398320.1.CDS"/>
    </source>
</evidence>
<evidence type="ECO:0000313" key="2">
    <source>
        <dbReference type="Proteomes" id="UP001732700"/>
    </source>
</evidence>
<organism evidence="1 2">
    <name type="scientific">Avena sativa</name>
    <name type="common">Oat</name>
    <dbReference type="NCBI Taxonomy" id="4498"/>
    <lineage>
        <taxon>Eukaryota</taxon>
        <taxon>Viridiplantae</taxon>
        <taxon>Streptophyta</taxon>
        <taxon>Embryophyta</taxon>
        <taxon>Tracheophyta</taxon>
        <taxon>Spermatophyta</taxon>
        <taxon>Magnoliopsida</taxon>
        <taxon>Liliopsida</taxon>
        <taxon>Poales</taxon>
        <taxon>Poaceae</taxon>
        <taxon>BOP clade</taxon>
        <taxon>Pooideae</taxon>
        <taxon>Poodae</taxon>
        <taxon>Poeae</taxon>
        <taxon>Poeae Chloroplast Group 1 (Aveneae type)</taxon>
        <taxon>Aveninae</taxon>
        <taxon>Avena</taxon>
    </lineage>
</organism>
<proteinExistence type="predicted"/>
<name>A0ACD6AP70_AVESA</name>
<dbReference type="Proteomes" id="UP001732700">
    <property type="component" value="Chromosome 7D"/>
</dbReference>
<dbReference type="EnsemblPlants" id="AVESA.00010b.r2.7DG1398320.1">
    <property type="protein sequence ID" value="AVESA.00010b.r2.7DG1398320.1.CDS"/>
    <property type="gene ID" value="AVESA.00010b.r2.7DG1398320"/>
</dbReference>
<accession>A0ACD6AP70</accession>
<protein>
    <submittedName>
        <fullName evidence="1">Uncharacterized protein</fullName>
    </submittedName>
</protein>